<name>A0A9X9WY29_9PROT</name>
<keyword evidence="1" id="KW-0812">Transmembrane</keyword>
<feature type="transmembrane region" description="Helical" evidence="1">
    <location>
        <begin position="12"/>
        <end position="36"/>
    </location>
</feature>
<feature type="transmembrane region" description="Helical" evidence="1">
    <location>
        <begin position="110"/>
        <end position="130"/>
    </location>
</feature>
<dbReference type="Proteomes" id="UP001138751">
    <property type="component" value="Unassembled WGS sequence"/>
</dbReference>
<dbReference type="InterPro" id="IPR017850">
    <property type="entry name" value="Alkaline_phosphatase_core_sf"/>
</dbReference>
<feature type="transmembrane region" description="Helical" evidence="1">
    <location>
        <begin position="42"/>
        <end position="59"/>
    </location>
</feature>
<evidence type="ECO:0000256" key="1">
    <source>
        <dbReference type="SAM" id="Phobius"/>
    </source>
</evidence>
<dbReference type="EMBL" id="JAAEDM010000031">
    <property type="protein sequence ID" value="MBR0672058.1"/>
    <property type="molecule type" value="Genomic_DNA"/>
</dbReference>
<reference evidence="2" key="1">
    <citation type="submission" date="2020-01" db="EMBL/GenBank/DDBJ databases">
        <authorList>
            <person name="Rat A."/>
        </authorList>
    </citation>
    <scope>NUCLEOTIDE SEQUENCE</scope>
    <source>
        <strain evidence="2">LMG 31231</strain>
    </source>
</reference>
<accession>A0A9X9WY29</accession>
<evidence type="ECO:0000313" key="2">
    <source>
        <dbReference type="EMBL" id="MBR0672058.1"/>
    </source>
</evidence>
<proteinExistence type="predicted"/>
<organism evidence="2 3">
    <name type="scientific">Neoroseomonas soli</name>
    <dbReference type="NCBI Taxonomy" id="1081025"/>
    <lineage>
        <taxon>Bacteria</taxon>
        <taxon>Pseudomonadati</taxon>
        <taxon>Pseudomonadota</taxon>
        <taxon>Alphaproteobacteria</taxon>
        <taxon>Acetobacterales</taxon>
        <taxon>Acetobacteraceae</taxon>
        <taxon>Neoroseomonas</taxon>
    </lineage>
</organism>
<feature type="transmembrane region" description="Helical" evidence="1">
    <location>
        <begin position="142"/>
        <end position="161"/>
    </location>
</feature>
<reference evidence="2" key="2">
    <citation type="journal article" date="2021" name="Syst. Appl. Microbiol.">
        <title>Roseomonas hellenica sp. nov., isolated from roots of wild-growing Alkanna tinctoria.</title>
        <authorList>
            <person name="Rat A."/>
            <person name="Naranjo H.D."/>
            <person name="Lebbe L."/>
            <person name="Cnockaert M."/>
            <person name="Krigas N."/>
            <person name="Grigoriadou K."/>
            <person name="Maloupa E."/>
            <person name="Willems A."/>
        </authorList>
    </citation>
    <scope>NUCLEOTIDE SEQUENCE</scope>
    <source>
        <strain evidence="2">LMG 31231</strain>
    </source>
</reference>
<evidence type="ECO:0008006" key="4">
    <source>
        <dbReference type="Google" id="ProtNLM"/>
    </source>
</evidence>
<feature type="transmembrane region" description="Helical" evidence="1">
    <location>
        <begin position="71"/>
        <end position="90"/>
    </location>
</feature>
<protein>
    <recommendedName>
        <fullName evidence="4">Sulfatase N-terminal domain-containing protein</fullName>
    </recommendedName>
</protein>
<keyword evidence="1" id="KW-1133">Transmembrane helix</keyword>
<keyword evidence="1" id="KW-0472">Membrane</keyword>
<sequence>MTLPDRGRGSRLAGHPEIVALLAGVLLPNAVHLLGIAADVGVPLRTPAFFLYLWVVLLARRLPFAVACGTYLLVLAADIVWTLSATFHLTPLGILQALKFTSELNLAASPLYLALIAGVASSTTTSLLLLARHREALRQASLVPALLATLALAGGDVWTYATGNVSFLTLRSAPAELDSAARRSGFEQAVLAPGQRNALLVVVESLGAFADPAHRELVLSAFGSRRLRAAYEVTSGTVPYFGATTSGELRELCRSSQSYTTLTAEAARDCLPRRLAEAGRRTVALHAYTGQMFDRRDWYPLLGFQRMLFAEEMADTLHNRCGGVFTGLCDTEIGASLPRLLPPRPEGRFTYWLTLNTHAPIRPGDSQPRFGCDDGGGPFGQKEICLMAELWADLMETVAAVALDARTQPLEVLIVGDHAPALWSRRARALFRPGEVSWVRLAPRG</sequence>
<keyword evidence="3" id="KW-1185">Reference proteome</keyword>
<comment type="caution">
    <text evidence="2">The sequence shown here is derived from an EMBL/GenBank/DDBJ whole genome shotgun (WGS) entry which is preliminary data.</text>
</comment>
<dbReference type="Gene3D" id="3.40.720.10">
    <property type="entry name" value="Alkaline Phosphatase, subunit A"/>
    <property type="match status" value="1"/>
</dbReference>
<dbReference type="RefSeq" id="WP_211862433.1">
    <property type="nucleotide sequence ID" value="NZ_JAAEDM010000031.1"/>
</dbReference>
<dbReference type="AlphaFoldDB" id="A0A9X9WY29"/>
<evidence type="ECO:0000313" key="3">
    <source>
        <dbReference type="Proteomes" id="UP001138751"/>
    </source>
</evidence>
<gene>
    <name evidence="2" type="ORF">GXW76_12830</name>
</gene>